<organism evidence="3 4">
    <name type="scientific">Aspergillus tubingensis (strain CBS 134.48)</name>
    <dbReference type="NCBI Taxonomy" id="767770"/>
    <lineage>
        <taxon>Eukaryota</taxon>
        <taxon>Fungi</taxon>
        <taxon>Dikarya</taxon>
        <taxon>Ascomycota</taxon>
        <taxon>Pezizomycotina</taxon>
        <taxon>Eurotiomycetes</taxon>
        <taxon>Eurotiomycetidae</taxon>
        <taxon>Eurotiales</taxon>
        <taxon>Aspergillaceae</taxon>
        <taxon>Aspergillus</taxon>
        <taxon>Aspergillus subgen. Circumdati</taxon>
    </lineage>
</organism>
<dbReference type="Gene3D" id="2.60.120.10">
    <property type="entry name" value="Jelly Rolls"/>
    <property type="match status" value="1"/>
</dbReference>
<dbReference type="InterPro" id="IPR013096">
    <property type="entry name" value="Cupin_2"/>
</dbReference>
<dbReference type="EMBL" id="KV878183">
    <property type="protein sequence ID" value="OJI87438.1"/>
    <property type="molecule type" value="Genomic_DNA"/>
</dbReference>
<keyword evidence="4" id="KW-1185">Reference proteome</keyword>
<dbReference type="Pfam" id="PF07883">
    <property type="entry name" value="Cupin_2"/>
    <property type="match status" value="1"/>
</dbReference>
<dbReference type="Proteomes" id="UP000184304">
    <property type="component" value="Unassembled WGS sequence"/>
</dbReference>
<evidence type="ECO:0000313" key="4">
    <source>
        <dbReference type="Proteomes" id="UP000184304"/>
    </source>
</evidence>
<dbReference type="STRING" id="767770.A0A1L9NDS9"/>
<feature type="compositionally biased region" description="Basic and acidic residues" evidence="1">
    <location>
        <begin position="1"/>
        <end position="17"/>
    </location>
</feature>
<evidence type="ECO:0000259" key="2">
    <source>
        <dbReference type="Pfam" id="PF07883"/>
    </source>
</evidence>
<gene>
    <name evidence="3" type="ORF">ASPTUDRAFT_207284</name>
</gene>
<dbReference type="VEuPathDB" id="FungiDB:ASPTUDRAFT_207284"/>
<dbReference type="InterPro" id="IPR011051">
    <property type="entry name" value="RmlC_Cupin_sf"/>
</dbReference>
<feature type="domain" description="Cupin type-2" evidence="2">
    <location>
        <begin position="125"/>
        <end position="190"/>
    </location>
</feature>
<feature type="region of interest" description="Disordered" evidence="1">
    <location>
        <begin position="1"/>
        <end position="58"/>
    </location>
</feature>
<dbReference type="OMA" id="ETTWARW"/>
<dbReference type="OrthoDB" id="5840532at2759"/>
<dbReference type="PANTHER" id="PTHR36156:SF2">
    <property type="entry name" value="CUPIN TYPE-2 DOMAIN-CONTAINING PROTEIN"/>
    <property type="match status" value="1"/>
</dbReference>
<reference evidence="4" key="1">
    <citation type="journal article" date="2017" name="Genome Biol.">
        <title>Comparative genomics reveals high biological diversity and specific adaptations in the industrially and medically important fungal genus Aspergillus.</title>
        <authorList>
            <person name="de Vries R.P."/>
            <person name="Riley R."/>
            <person name="Wiebenga A."/>
            <person name="Aguilar-Osorio G."/>
            <person name="Amillis S."/>
            <person name="Uchima C.A."/>
            <person name="Anderluh G."/>
            <person name="Asadollahi M."/>
            <person name="Askin M."/>
            <person name="Barry K."/>
            <person name="Battaglia E."/>
            <person name="Bayram O."/>
            <person name="Benocci T."/>
            <person name="Braus-Stromeyer S.A."/>
            <person name="Caldana C."/>
            <person name="Canovas D."/>
            <person name="Cerqueira G.C."/>
            <person name="Chen F."/>
            <person name="Chen W."/>
            <person name="Choi C."/>
            <person name="Clum A."/>
            <person name="Dos Santos R.A."/>
            <person name="Damasio A.R."/>
            <person name="Diallinas G."/>
            <person name="Emri T."/>
            <person name="Fekete E."/>
            <person name="Flipphi M."/>
            <person name="Freyberg S."/>
            <person name="Gallo A."/>
            <person name="Gournas C."/>
            <person name="Habgood R."/>
            <person name="Hainaut M."/>
            <person name="Harispe M.L."/>
            <person name="Henrissat B."/>
            <person name="Hilden K.S."/>
            <person name="Hope R."/>
            <person name="Hossain A."/>
            <person name="Karabika E."/>
            <person name="Karaffa L."/>
            <person name="Karanyi Z."/>
            <person name="Krasevec N."/>
            <person name="Kuo A."/>
            <person name="Kusch H."/>
            <person name="LaButti K."/>
            <person name="Lagendijk E.L."/>
            <person name="Lapidus A."/>
            <person name="Levasseur A."/>
            <person name="Lindquist E."/>
            <person name="Lipzen A."/>
            <person name="Logrieco A.F."/>
            <person name="MacCabe A."/>
            <person name="Maekelae M.R."/>
            <person name="Malavazi I."/>
            <person name="Melin P."/>
            <person name="Meyer V."/>
            <person name="Mielnichuk N."/>
            <person name="Miskei M."/>
            <person name="Molnar A.P."/>
            <person name="Mule G."/>
            <person name="Ngan C.Y."/>
            <person name="Orejas M."/>
            <person name="Orosz E."/>
            <person name="Ouedraogo J.P."/>
            <person name="Overkamp K.M."/>
            <person name="Park H.-S."/>
            <person name="Perrone G."/>
            <person name="Piumi F."/>
            <person name="Punt P.J."/>
            <person name="Ram A.F."/>
            <person name="Ramon A."/>
            <person name="Rauscher S."/>
            <person name="Record E."/>
            <person name="Riano-Pachon D.M."/>
            <person name="Robert V."/>
            <person name="Roehrig J."/>
            <person name="Ruller R."/>
            <person name="Salamov A."/>
            <person name="Salih N.S."/>
            <person name="Samson R.A."/>
            <person name="Sandor E."/>
            <person name="Sanguinetti M."/>
            <person name="Schuetze T."/>
            <person name="Sepcic K."/>
            <person name="Shelest E."/>
            <person name="Sherlock G."/>
            <person name="Sophianopoulou V."/>
            <person name="Squina F.M."/>
            <person name="Sun H."/>
            <person name="Susca A."/>
            <person name="Todd R.B."/>
            <person name="Tsang A."/>
            <person name="Unkles S.E."/>
            <person name="van de Wiele N."/>
            <person name="van Rossen-Uffink D."/>
            <person name="Oliveira J.V."/>
            <person name="Vesth T.C."/>
            <person name="Visser J."/>
            <person name="Yu J.-H."/>
            <person name="Zhou M."/>
            <person name="Andersen M.R."/>
            <person name="Archer D.B."/>
            <person name="Baker S.E."/>
            <person name="Benoit I."/>
            <person name="Brakhage A.A."/>
            <person name="Braus G.H."/>
            <person name="Fischer R."/>
            <person name="Frisvad J.C."/>
            <person name="Goldman G.H."/>
            <person name="Houbraken J."/>
            <person name="Oakley B."/>
            <person name="Pocsi I."/>
            <person name="Scazzocchio C."/>
            <person name="Seiboth B."/>
            <person name="vanKuyk P.A."/>
            <person name="Wortman J."/>
            <person name="Dyer P.S."/>
            <person name="Grigoriev I.V."/>
        </authorList>
    </citation>
    <scope>NUCLEOTIDE SEQUENCE [LARGE SCALE GENOMIC DNA]</scope>
    <source>
        <strain evidence="4">CBS 134.48</strain>
    </source>
</reference>
<dbReference type="AlphaFoldDB" id="A0A1L9NDS9"/>
<dbReference type="InterPro" id="IPR047142">
    <property type="entry name" value="OryJ/VirC-like"/>
</dbReference>
<dbReference type="CDD" id="cd02231">
    <property type="entry name" value="cupin_BLL6423-like"/>
    <property type="match status" value="1"/>
</dbReference>
<name>A0A1L9NDS9_ASPTC</name>
<sequence length="210" mass="23028">MLDLKPDHEDTLGRPEPPHCTFDFSQILSPQNTNNPNQSHQPAPLQKAPPPPPNTRRIITTHNASRSATIAINEHKEPSALKDGTYLNPLWSSEEIPATIDQNPTEIQPDSTAATTGGSVFCTYDLPPRYEGPMHRSITLDYVTVTAGVVTLSTDDGSTVTLRAGDTVVQRGTMHKWGNPSDEWARLTSVMVQARPAVVDGEEMHAVWPF</sequence>
<proteinExistence type="predicted"/>
<feature type="compositionally biased region" description="Polar residues" evidence="1">
    <location>
        <begin position="23"/>
        <end position="40"/>
    </location>
</feature>
<dbReference type="SUPFAM" id="SSF51182">
    <property type="entry name" value="RmlC-like cupins"/>
    <property type="match status" value="1"/>
</dbReference>
<accession>A0A1L9NDS9</accession>
<dbReference type="PANTHER" id="PTHR36156">
    <property type="entry name" value="SLR2101 PROTEIN"/>
    <property type="match status" value="1"/>
</dbReference>
<protein>
    <recommendedName>
        <fullName evidence="2">Cupin type-2 domain-containing protein</fullName>
    </recommendedName>
</protein>
<evidence type="ECO:0000256" key="1">
    <source>
        <dbReference type="SAM" id="MobiDB-lite"/>
    </source>
</evidence>
<evidence type="ECO:0000313" key="3">
    <source>
        <dbReference type="EMBL" id="OJI87438.1"/>
    </source>
</evidence>
<dbReference type="InterPro" id="IPR014710">
    <property type="entry name" value="RmlC-like_jellyroll"/>
</dbReference>